<accession>A0A5C5S2N6</accession>
<keyword evidence="2" id="KW-0805">Transcription regulation</keyword>
<gene>
    <name evidence="9" type="ORF">FK530_12100</name>
</gene>
<evidence type="ECO:0000256" key="4">
    <source>
        <dbReference type="ARBA" id="ARBA00023163"/>
    </source>
</evidence>
<dbReference type="PANTHER" id="PTHR43214">
    <property type="entry name" value="TWO-COMPONENT RESPONSE REGULATOR"/>
    <property type="match status" value="1"/>
</dbReference>
<proteinExistence type="predicted"/>
<dbReference type="Proteomes" id="UP000319375">
    <property type="component" value="Unassembled WGS sequence"/>
</dbReference>
<dbReference type="PANTHER" id="PTHR43214:SF24">
    <property type="entry name" value="TRANSCRIPTIONAL REGULATORY PROTEIN NARL-RELATED"/>
    <property type="match status" value="1"/>
</dbReference>
<organism evidence="9 10">
    <name type="scientific">Tsukamurella conjunctivitidis</name>
    <dbReference type="NCBI Taxonomy" id="2592068"/>
    <lineage>
        <taxon>Bacteria</taxon>
        <taxon>Bacillati</taxon>
        <taxon>Actinomycetota</taxon>
        <taxon>Actinomycetes</taxon>
        <taxon>Mycobacteriales</taxon>
        <taxon>Tsukamurellaceae</taxon>
        <taxon>Tsukamurella</taxon>
    </lineage>
</organism>
<reference evidence="9 10" key="1">
    <citation type="submission" date="2019-06" db="EMBL/GenBank/DDBJ databases">
        <title>Tsukamurella conjunctivitidis sp. nov., Tsukamurella assacharolytica sp. nov. and Tsukamurella sputae sp. nov. isolated from patients with conjunctivitis, bacteraemia (lymphoma) and respiratory infection (sputum) in Hong Kong.</title>
        <authorList>
            <person name="Teng J.L.L."/>
            <person name="Lee H.H."/>
            <person name="Fong J.Y.H."/>
            <person name="Fok K.M.N."/>
            <person name="Lau S.K.P."/>
            <person name="Woo P.C.Y."/>
        </authorList>
    </citation>
    <scope>NUCLEOTIDE SEQUENCE [LARGE SCALE GENOMIC DNA]</scope>
    <source>
        <strain evidence="9 10">HKU72</strain>
    </source>
</reference>
<dbReference type="CDD" id="cd17535">
    <property type="entry name" value="REC_NarL-like"/>
    <property type="match status" value="1"/>
</dbReference>
<dbReference type="EMBL" id="VIGX01000005">
    <property type="protein sequence ID" value="TWS28958.1"/>
    <property type="molecule type" value="Genomic_DNA"/>
</dbReference>
<dbReference type="GO" id="GO:0000160">
    <property type="term" value="P:phosphorelay signal transduction system"/>
    <property type="evidence" value="ECO:0007669"/>
    <property type="project" value="InterPro"/>
</dbReference>
<evidence type="ECO:0000256" key="5">
    <source>
        <dbReference type="PROSITE-ProRule" id="PRU00169"/>
    </source>
</evidence>
<feature type="modified residue" description="4-aspartylphosphate" evidence="5">
    <location>
        <position position="65"/>
    </location>
</feature>
<comment type="caution">
    <text evidence="9">The sequence shown here is derived from an EMBL/GenBank/DDBJ whole genome shotgun (WGS) entry which is preliminary data.</text>
</comment>
<dbReference type="InterPro" id="IPR000792">
    <property type="entry name" value="Tscrpt_reg_LuxR_C"/>
</dbReference>
<keyword evidence="1 5" id="KW-0597">Phosphoprotein</keyword>
<dbReference type="AlphaFoldDB" id="A0A5C5S2N6"/>
<dbReference type="InterPro" id="IPR039420">
    <property type="entry name" value="WalR-like"/>
</dbReference>
<sequence>MEGQGDRPASEDVRVVVADDQATVRDALAAMLDLSPGIAVVGAAADGVEAVALVREHRPDVLLTDLRMPNLDGAGATARVLADAPETAVVLLTTFDDEESILQGLQAGARGYLTKNAGRAEIAAAIMAAAAGQSVLDPVVQQRLLVSATGRSGQRAAPSEPATAPPVDLTPRETEVLRLIADGLTNREIAARLFVSESTVKTHINNLFAKARLRDRAHAVRYAFDSGIAASGQGD</sequence>
<evidence type="ECO:0000256" key="1">
    <source>
        <dbReference type="ARBA" id="ARBA00022553"/>
    </source>
</evidence>
<evidence type="ECO:0000256" key="6">
    <source>
        <dbReference type="SAM" id="MobiDB-lite"/>
    </source>
</evidence>
<protein>
    <submittedName>
        <fullName evidence="9">Response regulator transcription factor</fullName>
    </submittedName>
</protein>
<feature type="domain" description="HTH luxR-type" evidence="7">
    <location>
        <begin position="162"/>
        <end position="227"/>
    </location>
</feature>
<evidence type="ECO:0000313" key="10">
    <source>
        <dbReference type="Proteomes" id="UP000319375"/>
    </source>
</evidence>
<dbReference type="SUPFAM" id="SSF52172">
    <property type="entry name" value="CheY-like"/>
    <property type="match status" value="1"/>
</dbReference>
<dbReference type="Pfam" id="PF00196">
    <property type="entry name" value="GerE"/>
    <property type="match status" value="1"/>
</dbReference>
<evidence type="ECO:0000259" key="8">
    <source>
        <dbReference type="PROSITE" id="PS50110"/>
    </source>
</evidence>
<dbReference type="SMART" id="SM00421">
    <property type="entry name" value="HTH_LUXR"/>
    <property type="match status" value="1"/>
</dbReference>
<dbReference type="PROSITE" id="PS00622">
    <property type="entry name" value="HTH_LUXR_1"/>
    <property type="match status" value="1"/>
</dbReference>
<evidence type="ECO:0000259" key="7">
    <source>
        <dbReference type="PROSITE" id="PS50043"/>
    </source>
</evidence>
<keyword evidence="4" id="KW-0804">Transcription</keyword>
<dbReference type="PROSITE" id="PS50110">
    <property type="entry name" value="RESPONSE_REGULATORY"/>
    <property type="match status" value="1"/>
</dbReference>
<dbReference type="Gene3D" id="3.40.50.2300">
    <property type="match status" value="1"/>
</dbReference>
<dbReference type="OrthoDB" id="9802066at2"/>
<dbReference type="SMART" id="SM00448">
    <property type="entry name" value="REC"/>
    <property type="match status" value="1"/>
</dbReference>
<evidence type="ECO:0000256" key="2">
    <source>
        <dbReference type="ARBA" id="ARBA00023015"/>
    </source>
</evidence>
<keyword evidence="10" id="KW-1185">Reference proteome</keyword>
<evidence type="ECO:0000256" key="3">
    <source>
        <dbReference type="ARBA" id="ARBA00023125"/>
    </source>
</evidence>
<dbReference type="CDD" id="cd06170">
    <property type="entry name" value="LuxR_C_like"/>
    <property type="match status" value="1"/>
</dbReference>
<feature type="domain" description="Response regulatory" evidence="8">
    <location>
        <begin position="14"/>
        <end position="130"/>
    </location>
</feature>
<dbReference type="InterPro" id="IPR058245">
    <property type="entry name" value="NreC/VraR/RcsB-like_REC"/>
</dbReference>
<feature type="region of interest" description="Disordered" evidence="6">
    <location>
        <begin position="150"/>
        <end position="169"/>
    </location>
</feature>
<dbReference type="InterPro" id="IPR011006">
    <property type="entry name" value="CheY-like_superfamily"/>
</dbReference>
<dbReference type="GO" id="GO:0003677">
    <property type="term" value="F:DNA binding"/>
    <property type="evidence" value="ECO:0007669"/>
    <property type="project" value="UniProtKB-KW"/>
</dbReference>
<dbReference type="InterPro" id="IPR001789">
    <property type="entry name" value="Sig_transdc_resp-reg_receiver"/>
</dbReference>
<evidence type="ECO:0000313" key="9">
    <source>
        <dbReference type="EMBL" id="TWS28958.1"/>
    </source>
</evidence>
<dbReference type="GO" id="GO:0006355">
    <property type="term" value="P:regulation of DNA-templated transcription"/>
    <property type="evidence" value="ECO:0007669"/>
    <property type="project" value="InterPro"/>
</dbReference>
<name>A0A5C5S2N6_9ACTN</name>
<dbReference type="Pfam" id="PF00072">
    <property type="entry name" value="Response_reg"/>
    <property type="match status" value="1"/>
</dbReference>
<keyword evidence="3" id="KW-0238">DNA-binding</keyword>
<dbReference type="PROSITE" id="PS50043">
    <property type="entry name" value="HTH_LUXR_2"/>
    <property type="match status" value="1"/>
</dbReference>
<dbReference type="PRINTS" id="PR00038">
    <property type="entry name" value="HTHLUXR"/>
</dbReference>